<accession>A0AAD3XMK0</accession>
<evidence type="ECO:0000256" key="4">
    <source>
        <dbReference type="SAM" id="MobiDB-lite"/>
    </source>
</evidence>
<evidence type="ECO:0000256" key="2">
    <source>
        <dbReference type="ARBA" id="ARBA00023163"/>
    </source>
</evidence>
<dbReference type="SUPFAM" id="SSF46689">
    <property type="entry name" value="Homeodomain-like"/>
    <property type="match status" value="1"/>
</dbReference>
<evidence type="ECO:0000256" key="3">
    <source>
        <dbReference type="ARBA" id="ARBA00023242"/>
    </source>
</evidence>
<sequence>MMWPDKSKEGGLDVPLPSSDILVHQSHIHQHHPLASGDTTNAANPVSNASANKARMRWTPKLHEAFVEAVNQFGGSERATPKGILCWESLLCGSPRD</sequence>
<evidence type="ECO:0000313" key="5">
    <source>
        <dbReference type="EMBL" id="GMH10287.1"/>
    </source>
</evidence>
<feature type="region of interest" description="Disordered" evidence="4">
    <location>
        <begin position="26"/>
        <end position="51"/>
    </location>
</feature>
<keyword evidence="3" id="KW-0539">Nucleus</keyword>
<keyword evidence="2" id="KW-0804">Transcription</keyword>
<evidence type="ECO:0000313" key="6">
    <source>
        <dbReference type="Proteomes" id="UP001279734"/>
    </source>
</evidence>
<dbReference type="PANTHER" id="PTHR31499:SF80">
    <property type="entry name" value="HTH MYB-TYPE DOMAIN-CONTAINING PROTEIN"/>
    <property type="match status" value="1"/>
</dbReference>
<reference evidence="5" key="1">
    <citation type="submission" date="2023-05" db="EMBL/GenBank/DDBJ databases">
        <title>Nepenthes gracilis genome sequencing.</title>
        <authorList>
            <person name="Fukushima K."/>
        </authorList>
    </citation>
    <scope>NUCLEOTIDE SEQUENCE</scope>
    <source>
        <strain evidence="5">SING2019-196</strain>
    </source>
</reference>
<dbReference type="Gene3D" id="1.10.10.60">
    <property type="entry name" value="Homeodomain-like"/>
    <property type="match status" value="1"/>
</dbReference>
<dbReference type="AlphaFoldDB" id="A0AAD3XMK0"/>
<organism evidence="5 6">
    <name type="scientific">Nepenthes gracilis</name>
    <name type="common">Slender pitcher plant</name>
    <dbReference type="NCBI Taxonomy" id="150966"/>
    <lineage>
        <taxon>Eukaryota</taxon>
        <taxon>Viridiplantae</taxon>
        <taxon>Streptophyta</taxon>
        <taxon>Embryophyta</taxon>
        <taxon>Tracheophyta</taxon>
        <taxon>Spermatophyta</taxon>
        <taxon>Magnoliopsida</taxon>
        <taxon>eudicotyledons</taxon>
        <taxon>Gunneridae</taxon>
        <taxon>Pentapetalae</taxon>
        <taxon>Caryophyllales</taxon>
        <taxon>Nepenthaceae</taxon>
        <taxon>Nepenthes</taxon>
    </lineage>
</organism>
<dbReference type="InterPro" id="IPR009057">
    <property type="entry name" value="Homeodomain-like_sf"/>
</dbReference>
<name>A0AAD3XMK0_NEPGR</name>
<protein>
    <submittedName>
        <fullName evidence="5">Uncharacterized protein</fullName>
    </submittedName>
</protein>
<keyword evidence="1" id="KW-0805">Transcription regulation</keyword>
<dbReference type="Proteomes" id="UP001279734">
    <property type="component" value="Unassembled WGS sequence"/>
</dbReference>
<gene>
    <name evidence="5" type="ORF">Nepgr_012128</name>
</gene>
<dbReference type="InterPro" id="IPR046955">
    <property type="entry name" value="PHR1-like"/>
</dbReference>
<proteinExistence type="predicted"/>
<keyword evidence="6" id="KW-1185">Reference proteome</keyword>
<evidence type="ECO:0000256" key="1">
    <source>
        <dbReference type="ARBA" id="ARBA00023015"/>
    </source>
</evidence>
<dbReference type="PANTHER" id="PTHR31499">
    <property type="entry name" value="MYB FAMILY TRANSCRIPTION FACTOR PHL11"/>
    <property type="match status" value="1"/>
</dbReference>
<comment type="caution">
    <text evidence="5">The sequence shown here is derived from an EMBL/GenBank/DDBJ whole genome shotgun (WGS) entry which is preliminary data.</text>
</comment>
<feature type="compositionally biased region" description="Low complexity" evidence="4">
    <location>
        <begin position="41"/>
        <end position="51"/>
    </location>
</feature>
<dbReference type="EMBL" id="BSYO01000010">
    <property type="protein sequence ID" value="GMH10287.1"/>
    <property type="molecule type" value="Genomic_DNA"/>
</dbReference>
<dbReference type="GO" id="GO:0003677">
    <property type="term" value="F:DNA binding"/>
    <property type="evidence" value="ECO:0007669"/>
    <property type="project" value="InterPro"/>
</dbReference>
<dbReference type="NCBIfam" id="TIGR01557">
    <property type="entry name" value="myb_SHAQKYF"/>
    <property type="match status" value="1"/>
</dbReference>
<dbReference type="GO" id="GO:0003700">
    <property type="term" value="F:DNA-binding transcription factor activity"/>
    <property type="evidence" value="ECO:0007669"/>
    <property type="project" value="InterPro"/>
</dbReference>
<dbReference type="InterPro" id="IPR006447">
    <property type="entry name" value="Myb_dom_plants"/>
</dbReference>